<evidence type="ECO:0000313" key="4">
    <source>
        <dbReference type="Proteomes" id="UP001500635"/>
    </source>
</evidence>
<dbReference type="Gene3D" id="3.20.20.150">
    <property type="entry name" value="Divalent-metal-dependent TIM barrel enzymes"/>
    <property type="match status" value="1"/>
</dbReference>
<dbReference type="InterPro" id="IPR050312">
    <property type="entry name" value="IolE/XylAMocC-like"/>
</dbReference>
<protein>
    <submittedName>
        <fullName evidence="3">Sugar phosphate isomerase/epimerase</fullName>
    </submittedName>
</protein>
<keyword evidence="4" id="KW-1185">Reference proteome</keyword>
<dbReference type="EMBL" id="BAABFR010000160">
    <property type="protein sequence ID" value="GAA4406663.1"/>
    <property type="molecule type" value="Genomic_DNA"/>
</dbReference>
<feature type="region of interest" description="Disordered" evidence="1">
    <location>
        <begin position="1"/>
        <end position="22"/>
    </location>
</feature>
<dbReference type="PANTHER" id="PTHR12110">
    <property type="entry name" value="HYDROXYPYRUVATE ISOMERASE"/>
    <property type="match status" value="1"/>
</dbReference>
<comment type="caution">
    <text evidence="3">The sequence shown here is derived from an EMBL/GenBank/DDBJ whole genome shotgun (WGS) entry which is preliminary data.</text>
</comment>
<evidence type="ECO:0000256" key="1">
    <source>
        <dbReference type="SAM" id="MobiDB-lite"/>
    </source>
</evidence>
<dbReference type="InterPro" id="IPR036237">
    <property type="entry name" value="Xyl_isomerase-like_sf"/>
</dbReference>
<dbReference type="GO" id="GO:0016853">
    <property type="term" value="F:isomerase activity"/>
    <property type="evidence" value="ECO:0007669"/>
    <property type="project" value="UniProtKB-KW"/>
</dbReference>
<accession>A0ABP8KHW4</accession>
<evidence type="ECO:0000313" key="3">
    <source>
        <dbReference type="EMBL" id="GAA4406663.1"/>
    </source>
</evidence>
<dbReference type="PANTHER" id="PTHR12110:SF48">
    <property type="entry name" value="BLL3656 PROTEIN"/>
    <property type="match status" value="1"/>
</dbReference>
<feature type="domain" description="Xylose isomerase-like TIM barrel" evidence="2">
    <location>
        <begin position="40"/>
        <end position="273"/>
    </location>
</feature>
<sequence length="298" mass="31301">MSAAVPDARVTASAPPSPRPNPGLGLAALTVLDTPPARQLALAERTGYDTVGLRLLPAAPATPAYPVHTDRRALADLAARLRDSPVGVFDIEIVRIAPDFRAEEYRSFFEAGNALGARAALVAGDDPDSSRLADSYAALAVLAAEHDMVASLEFMPWTCVPDARAAVEIVAQAERPSVLVDALHAARSATTLADIAALPRGWLHYAQLCDGTVPAPADDAGLIHDARSYRLAPGEGGIDLAAMWSRLPAGLPVSVELPNEPQRREMGTEAWLRHLAERARAVLAAASAHRDAGIGSDS</sequence>
<dbReference type="SUPFAM" id="SSF51658">
    <property type="entry name" value="Xylose isomerase-like"/>
    <property type="match status" value="1"/>
</dbReference>
<dbReference type="InterPro" id="IPR013022">
    <property type="entry name" value="Xyl_isomerase-like_TIM-brl"/>
</dbReference>
<organism evidence="3 4">
    <name type="scientific">Tsukamurella soli</name>
    <dbReference type="NCBI Taxonomy" id="644556"/>
    <lineage>
        <taxon>Bacteria</taxon>
        <taxon>Bacillati</taxon>
        <taxon>Actinomycetota</taxon>
        <taxon>Actinomycetes</taxon>
        <taxon>Mycobacteriales</taxon>
        <taxon>Tsukamurellaceae</taxon>
        <taxon>Tsukamurella</taxon>
    </lineage>
</organism>
<proteinExistence type="predicted"/>
<dbReference type="Proteomes" id="UP001500635">
    <property type="component" value="Unassembled WGS sequence"/>
</dbReference>
<evidence type="ECO:0000259" key="2">
    <source>
        <dbReference type="Pfam" id="PF01261"/>
    </source>
</evidence>
<dbReference type="Pfam" id="PF01261">
    <property type="entry name" value="AP_endonuc_2"/>
    <property type="match status" value="1"/>
</dbReference>
<name>A0ABP8KHW4_9ACTN</name>
<keyword evidence="3" id="KW-0413">Isomerase</keyword>
<gene>
    <name evidence="3" type="ORF">GCM10023147_50350</name>
</gene>
<reference evidence="4" key="1">
    <citation type="journal article" date="2019" name="Int. J. Syst. Evol. Microbiol.">
        <title>The Global Catalogue of Microorganisms (GCM) 10K type strain sequencing project: providing services to taxonomists for standard genome sequencing and annotation.</title>
        <authorList>
            <consortium name="The Broad Institute Genomics Platform"/>
            <consortium name="The Broad Institute Genome Sequencing Center for Infectious Disease"/>
            <person name="Wu L."/>
            <person name="Ma J."/>
        </authorList>
    </citation>
    <scope>NUCLEOTIDE SEQUENCE [LARGE SCALE GENOMIC DNA]</scope>
    <source>
        <strain evidence="4">JCM 17688</strain>
    </source>
</reference>